<gene>
    <name evidence="1" type="ORF">A1019T_00384</name>
</gene>
<organism evidence="1 2">
    <name type="scientific">Psychrobacter pasteurii</name>
    <dbReference type="NCBI Taxonomy" id="1945520"/>
    <lineage>
        <taxon>Bacteria</taxon>
        <taxon>Pseudomonadati</taxon>
        <taxon>Pseudomonadota</taxon>
        <taxon>Gammaproteobacteria</taxon>
        <taxon>Moraxellales</taxon>
        <taxon>Moraxellaceae</taxon>
        <taxon>Psychrobacter</taxon>
    </lineage>
</organism>
<evidence type="ECO:0000313" key="2">
    <source>
        <dbReference type="Proteomes" id="UP000188169"/>
    </source>
</evidence>
<dbReference type="EMBL" id="FUGD01000046">
    <property type="protein sequence ID" value="SJM36423.1"/>
    <property type="molecule type" value="Genomic_DNA"/>
</dbReference>
<dbReference type="AlphaFoldDB" id="A0A1R4ED54"/>
<proteinExistence type="predicted"/>
<dbReference type="RefSeq" id="WP_077447831.1">
    <property type="nucleotide sequence ID" value="NZ_FUGD01000046.1"/>
</dbReference>
<evidence type="ECO:0008006" key="3">
    <source>
        <dbReference type="Google" id="ProtNLM"/>
    </source>
</evidence>
<dbReference type="STRING" id="1945520.A1019T_00384"/>
<dbReference type="Proteomes" id="UP000188169">
    <property type="component" value="Unassembled WGS sequence"/>
</dbReference>
<evidence type="ECO:0000313" key="1">
    <source>
        <dbReference type="EMBL" id="SJM36423.1"/>
    </source>
</evidence>
<name>A0A1R4ED54_9GAMM</name>
<protein>
    <recommendedName>
        <fullName evidence="3">CheW-like domain protein</fullName>
    </recommendedName>
</protein>
<keyword evidence="2" id="KW-1185">Reference proteome</keyword>
<accession>A0A1R4ED54</accession>
<reference evidence="2" key="1">
    <citation type="submission" date="2017-02" db="EMBL/GenBank/DDBJ databases">
        <authorList>
            <person name="Mornico D."/>
        </authorList>
    </citation>
    <scope>NUCLEOTIDE SEQUENCE [LARGE SCALE GENOMIC DNA]</scope>
</reference>
<sequence length="152" mass="17109">MTHTPLQQPNTREQLIFNQNGLSVTFIPTAESSDWVVPTELVIGIRACDMILKHCEWQGHTLPVFRLLAEGAKPESLVVLEGSQDDQRIALLIQGSLRQQQIKMTDIKDIETSSLATASGRQNYSYQHVTIGEKTYVVPDLQRLSTQLAKRH</sequence>
<dbReference type="OrthoDB" id="6657691at2"/>